<dbReference type="InterPro" id="IPR010057">
    <property type="entry name" value="Transcription_activator_Rgg_C"/>
</dbReference>
<dbReference type="eggNOG" id="COG1396">
    <property type="taxonomic scope" value="Bacteria"/>
</dbReference>
<protein>
    <submittedName>
        <fullName evidence="2">Transcriptional activator, Rgg/GadR/MutR family domain-containing protein</fullName>
    </submittedName>
</protein>
<dbReference type="STRING" id="883081.HMPREF9698_01417"/>
<name>K9EBQ3_9LACT</name>
<gene>
    <name evidence="2" type="ORF">HMPREF9698_01417</name>
</gene>
<dbReference type="SUPFAM" id="SSF47413">
    <property type="entry name" value="lambda repressor-like DNA-binding domains"/>
    <property type="match status" value="1"/>
</dbReference>
<dbReference type="Gene3D" id="1.25.40.10">
    <property type="entry name" value="Tetratricopeptide repeat domain"/>
    <property type="match status" value="1"/>
</dbReference>
<evidence type="ECO:0000259" key="1">
    <source>
        <dbReference type="Pfam" id="PF21259"/>
    </source>
</evidence>
<dbReference type="NCBIfam" id="TIGR01716">
    <property type="entry name" value="RGG_Cterm"/>
    <property type="match status" value="1"/>
</dbReference>
<proteinExistence type="predicted"/>
<dbReference type="InterPro" id="IPR011990">
    <property type="entry name" value="TPR-like_helical_dom_sf"/>
</dbReference>
<dbReference type="Proteomes" id="UP000009875">
    <property type="component" value="Unassembled WGS sequence"/>
</dbReference>
<dbReference type="EMBL" id="AGXA01000022">
    <property type="protein sequence ID" value="EKU93256.1"/>
    <property type="molecule type" value="Genomic_DNA"/>
</dbReference>
<evidence type="ECO:0000313" key="3">
    <source>
        <dbReference type="Proteomes" id="UP000009875"/>
    </source>
</evidence>
<dbReference type="PANTHER" id="PTHR37038:SF12">
    <property type="entry name" value="TRANSCRIPTIONAL REGULATOR"/>
    <property type="match status" value="1"/>
</dbReference>
<dbReference type="InterPro" id="IPR010982">
    <property type="entry name" value="Lambda_DNA-bd_dom_sf"/>
</dbReference>
<dbReference type="AlphaFoldDB" id="K9EBQ3"/>
<dbReference type="OrthoDB" id="2241897at2"/>
<sequence>MIYYNIELIRIKKGLKINELIDGIMSRATYHNFKTGKHEISYLDFFKLVKRLNLMPDELGEVVVDETTNMFKKYMNQLKDLSDQGEVNSLLALKREMNQNRNGLPNKDLLVELVDSHIHQLQGQTFDLNPGSLVSQYLFGAEGWTQYEKIIFNLSLPFLRSELIDIYLDRILSTKMDDQDHRHYGDGHFRLVIRALIIFIEGKDYGMIKKWSKKVEEMPLDPSFVFEISLKKLFHLLVDYILDHHLSSLDKSKRMVKLLEELDCQPYADNLTNIITFVEDHYA</sequence>
<comment type="caution">
    <text evidence="2">The sequence shown here is derived from an EMBL/GenBank/DDBJ whole genome shotgun (WGS) entry which is preliminary data.</text>
</comment>
<dbReference type="HOGENOM" id="CLU_072045_1_2_9"/>
<accession>K9EBQ3</accession>
<dbReference type="Pfam" id="PF21259">
    <property type="entry name" value="Rgg_C"/>
    <property type="match status" value="1"/>
</dbReference>
<feature type="domain" description="HTH-type transcriptional regulator Rgg C-terminal" evidence="1">
    <location>
        <begin position="97"/>
        <end position="271"/>
    </location>
</feature>
<dbReference type="PANTHER" id="PTHR37038">
    <property type="entry name" value="TRANSCRIPTIONAL REGULATOR-RELATED"/>
    <property type="match status" value="1"/>
</dbReference>
<dbReference type="GO" id="GO:0003677">
    <property type="term" value="F:DNA binding"/>
    <property type="evidence" value="ECO:0007669"/>
    <property type="project" value="InterPro"/>
</dbReference>
<evidence type="ECO:0000313" key="2">
    <source>
        <dbReference type="EMBL" id="EKU93256.1"/>
    </source>
</evidence>
<keyword evidence="3" id="KW-1185">Reference proteome</keyword>
<reference evidence="2 3" key="1">
    <citation type="submission" date="2012-09" db="EMBL/GenBank/DDBJ databases">
        <title>The Genome Sequence of Alloiococcus otitis ATCC 51267.</title>
        <authorList>
            <consortium name="The Broad Institute Genome Sequencing Platform"/>
            <person name="Earl A."/>
            <person name="Ward D."/>
            <person name="Feldgarden M."/>
            <person name="Gevers D."/>
            <person name="Huys G."/>
            <person name="Walker B."/>
            <person name="Young S.K."/>
            <person name="Zeng Q."/>
            <person name="Gargeya S."/>
            <person name="Fitzgerald M."/>
            <person name="Haas B."/>
            <person name="Abouelleil A."/>
            <person name="Alvarado L."/>
            <person name="Arachchi H.M."/>
            <person name="Berlin A.M."/>
            <person name="Chapman S.B."/>
            <person name="Goldberg J."/>
            <person name="Griggs A."/>
            <person name="Gujja S."/>
            <person name="Hansen M."/>
            <person name="Howarth C."/>
            <person name="Imamovic A."/>
            <person name="Larimer J."/>
            <person name="McCowen C."/>
            <person name="Montmayeur A."/>
            <person name="Murphy C."/>
            <person name="Neiman D."/>
            <person name="Pearson M."/>
            <person name="Priest M."/>
            <person name="Roberts A."/>
            <person name="Saif S."/>
            <person name="Shea T."/>
            <person name="Sisk P."/>
            <person name="Sykes S."/>
            <person name="Wortman J."/>
            <person name="Nusbaum C."/>
            <person name="Birren B."/>
        </authorList>
    </citation>
    <scope>NUCLEOTIDE SEQUENCE [LARGE SCALE GENOMIC DNA]</scope>
    <source>
        <strain evidence="2 3">ATCC 51267</strain>
    </source>
</reference>
<organism evidence="2 3">
    <name type="scientific">Alloiococcus otitis ATCC 51267</name>
    <dbReference type="NCBI Taxonomy" id="883081"/>
    <lineage>
        <taxon>Bacteria</taxon>
        <taxon>Bacillati</taxon>
        <taxon>Bacillota</taxon>
        <taxon>Bacilli</taxon>
        <taxon>Lactobacillales</taxon>
        <taxon>Carnobacteriaceae</taxon>
        <taxon>Alloiococcus</taxon>
    </lineage>
</organism>
<dbReference type="RefSeq" id="WP_003778500.1">
    <property type="nucleotide sequence ID" value="NZ_JH992960.1"/>
</dbReference>
<dbReference type="InterPro" id="IPR053163">
    <property type="entry name" value="HTH-type_regulator_Rgg"/>
</dbReference>